<dbReference type="InParanoid" id="A0A1S3I4I4"/>
<protein>
    <submittedName>
        <fullName evidence="3">Beta-microseminoprotein</fullName>
    </submittedName>
</protein>
<evidence type="ECO:0000313" key="2">
    <source>
        <dbReference type="Proteomes" id="UP000085678"/>
    </source>
</evidence>
<proteinExistence type="predicted"/>
<evidence type="ECO:0000256" key="1">
    <source>
        <dbReference type="SAM" id="SignalP"/>
    </source>
</evidence>
<sequence>MKTRVAFLAFVAVFSLFILNVDAFCNRSRPKIDLTPYGAFPYCEYKGIGLRPGSVIYTKDCMRCECFRTGLSCCGQGLKAGVIAGPPGLKAVSVNCKIQWVPDEVGTAGLSEKEPSSEIPSVLVG</sequence>
<dbReference type="Proteomes" id="UP000085678">
    <property type="component" value="Unplaced"/>
</dbReference>
<dbReference type="GeneID" id="106160907"/>
<reference evidence="3" key="1">
    <citation type="submission" date="2025-08" db="UniProtKB">
        <authorList>
            <consortium name="RefSeq"/>
        </authorList>
    </citation>
    <scope>IDENTIFICATION</scope>
    <source>
        <tissue evidence="3">Gonads</tissue>
    </source>
</reference>
<feature type="signal peptide" evidence="1">
    <location>
        <begin position="1"/>
        <end position="23"/>
    </location>
</feature>
<dbReference type="KEGG" id="lak:106160907"/>
<keyword evidence="2" id="KW-1185">Reference proteome</keyword>
<evidence type="ECO:0000313" key="3">
    <source>
        <dbReference type="RefSeq" id="XP_013393133.1"/>
    </source>
</evidence>
<dbReference type="AlphaFoldDB" id="A0A1S3I4I4"/>
<name>A0A1S3I4I4_LINAN</name>
<gene>
    <name evidence="3" type="primary">LOC106160907</name>
</gene>
<dbReference type="Gene3D" id="2.60.40.1900">
    <property type="entry name" value="Beta-microseminoprotein (PSP94) domain"/>
    <property type="match status" value="1"/>
</dbReference>
<accession>A0A1S3I4I4</accession>
<feature type="chain" id="PRO_5010366732" evidence="1">
    <location>
        <begin position="24"/>
        <end position="125"/>
    </location>
</feature>
<keyword evidence="1" id="KW-0732">Signal</keyword>
<dbReference type="OrthoDB" id="6123676at2759"/>
<dbReference type="RefSeq" id="XP_013393133.1">
    <property type="nucleotide sequence ID" value="XM_013537679.2"/>
</dbReference>
<organism evidence="2 3">
    <name type="scientific">Lingula anatina</name>
    <name type="common">Brachiopod</name>
    <name type="synonym">Lingula unguis</name>
    <dbReference type="NCBI Taxonomy" id="7574"/>
    <lineage>
        <taxon>Eukaryota</taxon>
        <taxon>Metazoa</taxon>
        <taxon>Spiralia</taxon>
        <taxon>Lophotrochozoa</taxon>
        <taxon>Brachiopoda</taxon>
        <taxon>Linguliformea</taxon>
        <taxon>Lingulata</taxon>
        <taxon>Lingulida</taxon>
        <taxon>Linguloidea</taxon>
        <taxon>Lingulidae</taxon>
        <taxon>Lingula</taxon>
    </lineage>
</organism>